<dbReference type="PANTHER" id="PTHR24365">
    <property type="entry name" value="TOLL-LIKE RECEPTOR"/>
    <property type="match status" value="1"/>
</dbReference>
<dbReference type="SUPFAM" id="SSF52200">
    <property type="entry name" value="Toll/Interleukin receptor TIR domain"/>
    <property type="match status" value="1"/>
</dbReference>
<sequence length="148" mass="17788">MDEDKTYDAFICYSHEDRDVAVELSAELESKSPFYTLCIHERDWTPGNTISFNVFQSVRESRRTVLVLSEVFLKSPWFPIEFKTVFHQMMEDRMDRIILVIKGELPDSSTLDPDLQLLLQTKTYLEWNERWFWEKIRYALPHKKKSFQ</sequence>
<keyword evidence="8" id="KW-1185">Reference proteome</keyword>
<dbReference type="Gene3D" id="3.40.50.10140">
    <property type="entry name" value="Toll/interleukin-1 receptor homology (TIR) domain"/>
    <property type="match status" value="1"/>
</dbReference>
<organism evidence="7 8">
    <name type="scientific">Cordylochernes scorpioides</name>
    <dbReference type="NCBI Taxonomy" id="51811"/>
    <lineage>
        <taxon>Eukaryota</taxon>
        <taxon>Metazoa</taxon>
        <taxon>Ecdysozoa</taxon>
        <taxon>Arthropoda</taxon>
        <taxon>Chelicerata</taxon>
        <taxon>Arachnida</taxon>
        <taxon>Pseudoscorpiones</taxon>
        <taxon>Cheliferoidea</taxon>
        <taxon>Chernetidae</taxon>
        <taxon>Cordylochernes</taxon>
    </lineage>
</organism>
<protein>
    <recommendedName>
        <fullName evidence="6">TIR domain-containing protein</fullName>
    </recommendedName>
</protein>
<evidence type="ECO:0000256" key="3">
    <source>
        <dbReference type="ARBA" id="ARBA00022729"/>
    </source>
</evidence>
<dbReference type="EMBL" id="CP092867">
    <property type="protein sequence ID" value="UYV67531.1"/>
    <property type="molecule type" value="Genomic_DNA"/>
</dbReference>
<dbReference type="SMART" id="SM00255">
    <property type="entry name" value="TIR"/>
    <property type="match status" value="1"/>
</dbReference>
<dbReference type="PRINTS" id="PR01537">
    <property type="entry name" value="INTRLKN1R1F"/>
</dbReference>
<dbReference type="Pfam" id="PF01582">
    <property type="entry name" value="TIR"/>
    <property type="match status" value="1"/>
</dbReference>
<evidence type="ECO:0000256" key="2">
    <source>
        <dbReference type="ARBA" id="ARBA00022692"/>
    </source>
</evidence>
<dbReference type="PROSITE" id="PS50104">
    <property type="entry name" value="TIR"/>
    <property type="match status" value="1"/>
</dbReference>
<keyword evidence="4" id="KW-1133">Transmembrane helix</keyword>
<evidence type="ECO:0000256" key="4">
    <source>
        <dbReference type="ARBA" id="ARBA00022989"/>
    </source>
</evidence>
<dbReference type="PANTHER" id="PTHR24365:SF541">
    <property type="entry name" value="PROTEIN TOLL-RELATED"/>
    <property type="match status" value="1"/>
</dbReference>
<dbReference type="InterPro" id="IPR035897">
    <property type="entry name" value="Toll_tir_struct_dom_sf"/>
</dbReference>
<proteinExistence type="predicted"/>
<name>A0ABY6KH59_9ARAC</name>
<feature type="domain" description="TIR" evidence="6">
    <location>
        <begin position="5"/>
        <end position="140"/>
    </location>
</feature>
<evidence type="ECO:0000256" key="1">
    <source>
        <dbReference type="ARBA" id="ARBA00004370"/>
    </source>
</evidence>
<keyword evidence="5" id="KW-0472">Membrane</keyword>
<evidence type="ECO:0000259" key="6">
    <source>
        <dbReference type="PROSITE" id="PS50104"/>
    </source>
</evidence>
<dbReference type="Proteomes" id="UP001235939">
    <property type="component" value="Chromosome 05"/>
</dbReference>
<accession>A0ABY6KH59</accession>
<reference evidence="7 8" key="1">
    <citation type="submission" date="2022-01" db="EMBL/GenBank/DDBJ databases">
        <title>A chromosomal length assembly of Cordylochernes scorpioides.</title>
        <authorList>
            <person name="Zeh D."/>
            <person name="Zeh J."/>
        </authorList>
    </citation>
    <scope>NUCLEOTIDE SEQUENCE [LARGE SCALE GENOMIC DNA]</scope>
    <source>
        <strain evidence="7">IN4F17</strain>
        <tissue evidence="7">Whole Body</tissue>
    </source>
</reference>
<gene>
    <name evidence="7" type="ORF">LAZ67_5001137</name>
</gene>
<keyword evidence="3" id="KW-0732">Signal</keyword>
<dbReference type="InterPro" id="IPR000157">
    <property type="entry name" value="TIR_dom"/>
</dbReference>
<evidence type="ECO:0000313" key="8">
    <source>
        <dbReference type="Proteomes" id="UP001235939"/>
    </source>
</evidence>
<evidence type="ECO:0000313" key="7">
    <source>
        <dbReference type="EMBL" id="UYV67531.1"/>
    </source>
</evidence>
<keyword evidence="2" id="KW-0812">Transmembrane</keyword>
<comment type="subcellular location">
    <subcellularLocation>
        <location evidence="1">Membrane</location>
    </subcellularLocation>
</comment>
<evidence type="ECO:0000256" key="5">
    <source>
        <dbReference type="ARBA" id="ARBA00023136"/>
    </source>
</evidence>